<evidence type="ECO:0000313" key="2">
    <source>
        <dbReference type="EMBL" id="CRL09423.1"/>
    </source>
</evidence>
<dbReference type="STRING" id="481446.NIT7645_01417"/>
<keyword evidence="2" id="KW-0560">Oxidoreductase</keyword>
<sequence length="182" mass="19224">MTRIPLPATVDTAPARSKPLLQEINRAMGSVPNLFRIASNSPAALQGYLGLTGALANGTLHPATRERIALAVAQANGCGYCVAAHSYLGRNRAKLDADEILANRRGQSLNSKADVAVQFAVKLVDERGQVQDADVRALRHAGYTNSDIVEIIAHVALNTLTNYLNEALGTPIDFPVVGADAA</sequence>
<evidence type="ECO:0000259" key="1">
    <source>
        <dbReference type="Pfam" id="PF02627"/>
    </source>
</evidence>
<dbReference type="Pfam" id="PF02627">
    <property type="entry name" value="CMD"/>
    <property type="match status" value="1"/>
</dbReference>
<dbReference type="AlphaFoldDB" id="A0A0H5CXT4"/>
<dbReference type="Gene3D" id="1.20.1290.10">
    <property type="entry name" value="AhpD-like"/>
    <property type="match status" value="1"/>
</dbReference>
<organism evidence="2 3">
    <name type="scientific">Phaeobacter italicus</name>
    <dbReference type="NCBI Taxonomy" id="481446"/>
    <lineage>
        <taxon>Bacteria</taxon>
        <taxon>Pseudomonadati</taxon>
        <taxon>Pseudomonadota</taxon>
        <taxon>Alphaproteobacteria</taxon>
        <taxon>Rhodobacterales</taxon>
        <taxon>Roseobacteraceae</taxon>
        <taxon>Phaeobacter</taxon>
    </lineage>
</organism>
<name>A0A0H5CXT4_9RHOB</name>
<proteinExistence type="predicted"/>
<feature type="domain" description="Carboxymuconolactone decarboxylase-like" evidence="1">
    <location>
        <begin position="42"/>
        <end position="105"/>
    </location>
</feature>
<dbReference type="InterPro" id="IPR010195">
    <property type="entry name" value="Uncharacterised_peroxidase-rel"/>
</dbReference>
<evidence type="ECO:0000313" key="3">
    <source>
        <dbReference type="Proteomes" id="UP000043764"/>
    </source>
</evidence>
<dbReference type="NCBIfam" id="TIGR01926">
    <property type="entry name" value="peroxid_rel"/>
    <property type="match status" value="1"/>
</dbReference>
<dbReference type="PANTHER" id="PTHR35446:SF3">
    <property type="entry name" value="CMD DOMAIN-CONTAINING PROTEIN"/>
    <property type="match status" value="1"/>
</dbReference>
<reference evidence="2 3" key="1">
    <citation type="submission" date="2015-05" db="EMBL/GenBank/DDBJ databases">
        <authorList>
            <person name="Rodrigo-Torres Lidia"/>
            <person name="Arahal R.David."/>
        </authorList>
    </citation>
    <scope>NUCLEOTIDE SEQUENCE [LARGE SCALE GENOMIC DNA]</scope>
    <source>
        <strain evidence="2 3">CECT 7321</strain>
    </source>
</reference>
<dbReference type="SUPFAM" id="SSF69118">
    <property type="entry name" value="AhpD-like"/>
    <property type="match status" value="1"/>
</dbReference>
<dbReference type="NCBIfam" id="TIGR00778">
    <property type="entry name" value="ahpD_dom"/>
    <property type="match status" value="1"/>
</dbReference>
<dbReference type="Proteomes" id="UP000043764">
    <property type="component" value="Unassembled WGS sequence"/>
</dbReference>
<dbReference type="InterPro" id="IPR003779">
    <property type="entry name" value="CMD-like"/>
</dbReference>
<dbReference type="InterPro" id="IPR004675">
    <property type="entry name" value="AhpD_core"/>
</dbReference>
<dbReference type="GeneID" id="78396806"/>
<keyword evidence="2" id="KW-0575">Peroxidase</keyword>
<dbReference type="GO" id="GO:0051920">
    <property type="term" value="F:peroxiredoxin activity"/>
    <property type="evidence" value="ECO:0007669"/>
    <property type="project" value="InterPro"/>
</dbReference>
<dbReference type="OrthoDB" id="9808310at2"/>
<dbReference type="EMBL" id="CVRL01000002">
    <property type="protein sequence ID" value="CRL09423.1"/>
    <property type="molecule type" value="Genomic_DNA"/>
</dbReference>
<dbReference type="RefSeq" id="WP_037302812.1">
    <property type="nucleotide sequence ID" value="NZ_CAKZKN010000056.1"/>
</dbReference>
<dbReference type="PANTHER" id="PTHR35446">
    <property type="entry name" value="SI:CH211-175M2.5"/>
    <property type="match status" value="1"/>
</dbReference>
<gene>
    <name evidence="2" type="ORF">NIT7321_00253</name>
</gene>
<dbReference type="InterPro" id="IPR029032">
    <property type="entry name" value="AhpD-like"/>
</dbReference>
<keyword evidence="3" id="KW-1185">Reference proteome</keyword>
<accession>A0A0H5CXT4</accession>
<protein>
    <submittedName>
        <fullName evidence="2">Putative peroxidase-related enzyme</fullName>
    </submittedName>
</protein>